<proteinExistence type="predicted"/>
<gene>
    <name evidence="2" type="ORF">Lqui_1818</name>
</gene>
<dbReference type="Proteomes" id="UP000054618">
    <property type="component" value="Unassembled WGS sequence"/>
</dbReference>
<dbReference type="PANTHER" id="PTHR42976">
    <property type="entry name" value="BIFUNCTIONAL CHITINASE/LYSOZYME-RELATED"/>
    <property type="match status" value="1"/>
</dbReference>
<protein>
    <submittedName>
        <fullName evidence="2">Chitinase domain protein</fullName>
    </submittedName>
</protein>
<keyword evidence="1" id="KW-0732">Signal</keyword>
<dbReference type="CDD" id="cd06543">
    <property type="entry name" value="GH18_PF-ChiA-like"/>
    <property type="match status" value="1"/>
</dbReference>
<evidence type="ECO:0000313" key="3">
    <source>
        <dbReference type="Proteomes" id="UP000054618"/>
    </source>
</evidence>
<dbReference type="PATRIC" id="fig|45073.5.peg.1920"/>
<evidence type="ECO:0000256" key="1">
    <source>
        <dbReference type="SAM" id="SignalP"/>
    </source>
</evidence>
<reference evidence="2 3" key="1">
    <citation type="submission" date="2015-11" db="EMBL/GenBank/DDBJ databases">
        <title>Genomic analysis of 38 Legionella species identifies large and diverse effector repertoires.</title>
        <authorList>
            <person name="Burstein D."/>
            <person name="Amaro F."/>
            <person name="Zusman T."/>
            <person name="Lifshitz Z."/>
            <person name="Cohen O."/>
            <person name="Gilbert J.A."/>
            <person name="Pupko T."/>
            <person name="Shuman H.A."/>
            <person name="Segal G."/>
        </authorList>
    </citation>
    <scope>NUCLEOTIDE SEQUENCE [LARGE SCALE GENOMIC DNA]</scope>
    <source>
        <strain evidence="2 3">CDC#1442-AUS-E</strain>
    </source>
</reference>
<dbReference type="PANTHER" id="PTHR42976:SF1">
    <property type="entry name" value="GH18 DOMAIN-CONTAINING PROTEIN-RELATED"/>
    <property type="match status" value="1"/>
</dbReference>
<dbReference type="RefSeq" id="WP_058507894.1">
    <property type="nucleotide sequence ID" value="NZ_CAAAIK010000050.1"/>
</dbReference>
<dbReference type="EMBL" id="LNYS01000008">
    <property type="protein sequence ID" value="KTD50493.1"/>
    <property type="molecule type" value="Genomic_DNA"/>
</dbReference>
<evidence type="ECO:0000313" key="2">
    <source>
        <dbReference type="EMBL" id="KTD50493.1"/>
    </source>
</evidence>
<dbReference type="STRING" id="45073.Lqui_1818"/>
<organism evidence="2 3">
    <name type="scientific">Legionella quinlivanii</name>
    <dbReference type="NCBI Taxonomy" id="45073"/>
    <lineage>
        <taxon>Bacteria</taxon>
        <taxon>Pseudomonadati</taxon>
        <taxon>Pseudomonadota</taxon>
        <taxon>Gammaproteobacteria</taxon>
        <taxon>Legionellales</taxon>
        <taxon>Legionellaceae</taxon>
        <taxon>Legionella</taxon>
    </lineage>
</organism>
<accession>A0A0W0Y0C5</accession>
<dbReference type="Gene3D" id="3.20.20.80">
    <property type="entry name" value="Glycosidases"/>
    <property type="match status" value="1"/>
</dbReference>
<feature type="chain" id="PRO_5006917089" evidence="1">
    <location>
        <begin position="22"/>
        <end position="328"/>
    </location>
</feature>
<dbReference type="InterPro" id="IPR017853">
    <property type="entry name" value="GH"/>
</dbReference>
<sequence>MINKLTSFLLISTFFPTSVFAHPLEATAKPPFSPYADMTINTYWDPSYQSIEPMDLSKIAKEQNLESFRLAFITDSGHCQPAWGGHAAYLVSDKWGQHLTDKLMKNNVEVTVSFGGASGTDLSMNCNVEQLKLILSKVREIYNAKALDFDVENNTADVPTLIQALQIFQQQNPEITISFTLPILPEGLTSQGKELIEMAKATDLVFNVNIMAMDYGPAYTGDMGDYAIESANSLRDELRILYPKKTESELWSMIEITPMIGVNDINSEQFTLENAKKLREFAISKNIGSLSMWSIARDRPCPDKWASPICSGNNLQKQAYEFTQQLQK</sequence>
<keyword evidence="3" id="KW-1185">Reference proteome</keyword>
<dbReference type="SUPFAM" id="SSF51445">
    <property type="entry name" value="(Trans)glycosidases"/>
    <property type="match status" value="1"/>
</dbReference>
<dbReference type="AlphaFoldDB" id="A0A0W0Y0C5"/>
<dbReference type="InterPro" id="IPR052750">
    <property type="entry name" value="GH18_Chitinase"/>
</dbReference>
<dbReference type="OrthoDB" id="6018988at2"/>
<feature type="signal peptide" evidence="1">
    <location>
        <begin position="1"/>
        <end position="21"/>
    </location>
</feature>
<name>A0A0W0Y0C5_9GAMM</name>
<comment type="caution">
    <text evidence="2">The sequence shown here is derived from an EMBL/GenBank/DDBJ whole genome shotgun (WGS) entry which is preliminary data.</text>
</comment>